<reference evidence="3" key="1">
    <citation type="journal article" date="2019" name="Int. J. Syst. Evol. Microbiol.">
        <title>The Global Catalogue of Microorganisms (GCM) 10K type strain sequencing project: providing services to taxonomists for standard genome sequencing and annotation.</title>
        <authorList>
            <consortium name="The Broad Institute Genomics Platform"/>
            <consortium name="The Broad Institute Genome Sequencing Center for Infectious Disease"/>
            <person name="Wu L."/>
            <person name="Ma J."/>
        </authorList>
    </citation>
    <scope>NUCLEOTIDE SEQUENCE [LARGE SCALE GENOMIC DNA]</scope>
    <source>
        <strain evidence="3">KCTC 52344</strain>
    </source>
</reference>
<gene>
    <name evidence="2" type="ORF">ACFSR2_16685</name>
</gene>
<name>A0ABW5JBY3_9BACT</name>
<evidence type="ECO:0000259" key="1">
    <source>
        <dbReference type="Pfam" id="PF18962"/>
    </source>
</evidence>
<accession>A0ABW5JBY3</accession>
<evidence type="ECO:0000313" key="2">
    <source>
        <dbReference type="EMBL" id="MFD2522537.1"/>
    </source>
</evidence>
<dbReference type="Proteomes" id="UP001597510">
    <property type="component" value="Unassembled WGS sequence"/>
</dbReference>
<sequence>MLKPTTENRTIEWQKFPEFSLPFQIVYGGPRFGDAHRLPLRYGFSHLATFEGADDNLPKSQRAFAWYGVAYAGTNQPWETARSPWGNNLDGYRAKWQHELATMPEVDLLVPDLERQIKSNDSILLLKNHPATPIAYQSLDNNAFITQYKKDLQALYAEAFGFTKANKSAQIGGYSDSPILNTYINISGNSWQRWTTDASLLNYLFYDYSRNTIGGEVYNRQDFFSPSAYYYYDYPHPLAPDYLAYLLFQIEVNKAWAPNKSIIPFVWLRYSYVTSAARSFVKPFMAEATAIFPFFSGADGLWLWDDPSLFANNENFSAYEHFIHGLYRLSLYKDMLNGGQLVIPQPAREYVDNRKPIWRGVAKGTDFLVAAHNPYAKDENEVVTVEATYNNWKVNVTLKGYEVFLCKFDMTLLSTEPKPLSTVTIYPNPSQEQLNISINSLVPQKAQLEIIDATGKILHQENTTLQPGENKKSLGINHLPSGVYIFKTLNQTKKFVKE</sequence>
<dbReference type="EMBL" id="JBHULC010000021">
    <property type="protein sequence ID" value="MFD2522537.1"/>
    <property type="molecule type" value="Genomic_DNA"/>
</dbReference>
<comment type="caution">
    <text evidence="2">The sequence shown here is derived from an EMBL/GenBank/DDBJ whole genome shotgun (WGS) entry which is preliminary data.</text>
</comment>
<dbReference type="NCBIfam" id="TIGR04183">
    <property type="entry name" value="Por_Secre_tail"/>
    <property type="match status" value="1"/>
</dbReference>
<evidence type="ECO:0000313" key="3">
    <source>
        <dbReference type="Proteomes" id="UP001597510"/>
    </source>
</evidence>
<feature type="domain" description="Secretion system C-terminal sorting" evidence="1">
    <location>
        <begin position="425"/>
        <end position="496"/>
    </location>
</feature>
<protein>
    <submittedName>
        <fullName evidence="2">T9SS type A sorting domain-containing protein</fullName>
    </submittedName>
</protein>
<dbReference type="Pfam" id="PF18962">
    <property type="entry name" value="Por_Secre_tail"/>
    <property type="match status" value="1"/>
</dbReference>
<proteinExistence type="predicted"/>
<organism evidence="2 3">
    <name type="scientific">Emticicia soli</name>
    <dbReference type="NCBI Taxonomy" id="2027878"/>
    <lineage>
        <taxon>Bacteria</taxon>
        <taxon>Pseudomonadati</taxon>
        <taxon>Bacteroidota</taxon>
        <taxon>Cytophagia</taxon>
        <taxon>Cytophagales</taxon>
        <taxon>Leadbetterellaceae</taxon>
        <taxon>Emticicia</taxon>
    </lineage>
</organism>
<dbReference type="RefSeq" id="WP_340237493.1">
    <property type="nucleotide sequence ID" value="NZ_JBBEWC010000008.1"/>
</dbReference>
<keyword evidence="3" id="KW-1185">Reference proteome</keyword>
<dbReference type="InterPro" id="IPR026444">
    <property type="entry name" value="Secre_tail"/>
</dbReference>